<keyword evidence="2" id="KW-1185">Reference proteome</keyword>
<proteinExistence type="predicted"/>
<name>A0ACB8C092_DERSI</name>
<organism evidence="1 2">
    <name type="scientific">Dermacentor silvarum</name>
    <name type="common">Tick</name>
    <dbReference type="NCBI Taxonomy" id="543639"/>
    <lineage>
        <taxon>Eukaryota</taxon>
        <taxon>Metazoa</taxon>
        <taxon>Ecdysozoa</taxon>
        <taxon>Arthropoda</taxon>
        <taxon>Chelicerata</taxon>
        <taxon>Arachnida</taxon>
        <taxon>Acari</taxon>
        <taxon>Parasitiformes</taxon>
        <taxon>Ixodida</taxon>
        <taxon>Ixodoidea</taxon>
        <taxon>Ixodidae</taxon>
        <taxon>Rhipicephalinae</taxon>
        <taxon>Dermacentor</taxon>
    </lineage>
</organism>
<sequence>MSAQQVQILKASDHGFEFNLSGLESMLLADNVKDLPVVVVSVAGAYRQGKSFLLNFLLKYLRNNGRHDWLADINIPLQGFEWRPGSTRNTVGILLWNEVFVMTKPGGEKVAVLLMDTQGTFDTETTLKDNTTIFSMSMLTSSVQVYNLMNNIKEDDLQHLQFFAEYGRLAQKEAAKTFQRLLFLVRDWNYPDEYKYGAEGGRAVIGSRLKIKDGQPKELTELRKKIRSCFSEIDGFLMPHPGDKVARDSNFDGRLEHISEEFRAKLQELIPFILAPENLLVKEINGKKITCEVLMTLFKAYADKFQGNNLPEPASMLQATVVATNVNAVDKSRRFYMNEIKKMPQRDLSKLLTFHQDLMTRMKDVFRNCPRMGGDDVSTDYLENLTKAMSLSLSLRPYIGYHFWREIRKEFWPPKEV</sequence>
<dbReference type="EMBL" id="CM023478">
    <property type="protein sequence ID" value="KAH7932695.1"/>
    <property type="molecule type" value="Genomic_DNA"/>
</dbReference>
<dbReference type="Proteomes" id="UP000821865">
    <property type="component" value="Chromosome 9"/>
</dbReference>
<accession>A0ACB8C092</accession>
<evidence type="ECO:0000313" key="1">
    <source>
        <dbReference type="EMBL" id="KAH7932695.1"/>
    </source>
</evidence>
<protein>
    <submittedName>
        <fullName evidence="1">Uncharacterized protein</fullName>
    </submittedName>
</protein>
<gene>
    <name evidence="1" type="ORF">HPB49_001201</name>
</gene>
<reference evidence="1" key="1">
    <citation type="submission" date="2020-05" db="EMBL/GenBank/DDBJ databases">
        <title>Large-scale comparative analyses of tick genomes elucidate their genetic diversity and vector capacities.</title>
        <authorList>
            <person name="Jia N."/>
            <person name="Wang J."/>
            <person name="Shi W."/>
            <person name="Du L."/>
            <person name="Sun Y."/>
            <person name="Zhan W."/>
            <person name="Jiang J."/>
            <person name="Wang Q."/>
            <person name="Zhang B."/>
            <person name="Ji P."/>
            <person name="Sakyi L.B."/>
            <person name="Cui X."/>
            <person name="Yuan T."/>
            <person name="Jiang B."/>
            <person name="Yang W."/>
            <person name="Lam T.T.-Y."/>
            <person name="Chang Q."/>
            <person name="Ding S."/>
            <person name="Wang X."/>
            <person name="Zhu J."/>
            <person name="Ruan X."/>
            <person name="Zhao L."/>
            <person name="Wei J."/>
            <person name="Que T."/>
            <person name="Du C."/>
            <person name="Cheng J."/>
            <person name="Dai P."/>
            <person name="Han X."/>
            <person name="Huang E."/>
            <person name="Gao Y."/>
            <person name="Liu J."/>
            <person name="Shao H."/>
            <person name="Ye R."/>
            <person name="Li L."/>
            <person name="Wei W."/>
            <person name="Wang X."/>
            <person name="Wang C."/>
            <person name="Yang T."/>
            <person name="Huo Q."/>
            <person name="Li W."/>
            <person name="Guo W."/>
            <person name="Chen H."/>
            <person name="Zhou L."/>
            <person name="Ni X."/>
            <person name="Tian J."/>
            <person name="Zhou Y."/>
            <person name="Sheng Y."/>
            <person name="Liu T."/>
            <person name="Pan Y."/>
            <person name="Xia L."/>
            <person name="Li J."/>
            <person name="Zhao F."/>
            <person name="Cao W."/>
        </authorList>
    </citation>
    <scope>NUCLEOTIDE SEQUENCE</scope>
    <source>
        <strain evidence="1">Dsil-2018</strain>
    </source>
</reference>
<evidence type="ECO:0000313" key="2">
    <source>
        <dbReference type="Proteomes" id="UP000821865"/>
    </source>
</evidence>
<comment type="caution">
    <text evidence="1">The sequence shown here is derived from an EMBL/GenBank/DDBJ whole genome shotgun (WGS) entry which is preliminary data.</text>
</comment>